<sequence length="398" mass="46252">MHKAAREKFNESFSTEKYQNLVAEINQEFPGKLDFRIAESPIFIDRALKTKFLMAANDVISGIKKKDFKEKTEAAIPAEYRFKNESENPHFLCLDFAIAKDQDGNLEPQLIELQGFASLFAYQNYLAGKYKKFFDVSAAHSPYFNKLNAFTYMNKMEKVLKPKSSKNTILLEVYPDKQKTRLDFEITKTYWGIETVCLSKVFVKAGLLYYKNGDDEIQIDRVYNRVIFDEIEKLYPELKINIDILKDANVEWITHPHWFYRVSKFCMPLLKSKYIPESKYLDKLDAYPEDLENYVLKPLFSFAGSGVNLHPTAADLDKIEDKQNYILQRKVQYEPVIKKPDGTLIKTEVRLLFTWPEGKNHPELLTNLARLSQGEMIGVAYNKDFDWVGGSSAFFETD</sequence>
<dbReference type="SUPFAM" id="SSF56059">
    <property type="entry name" value="Glutathione synthetase ATP-binding domain-like"/>
    <property type="match status" value="1"/>
</dbReference>
<dbReference type="Proteomes" id="UP000249873">
    <property type="component" value="Chromosome"/>
</dbReference>
<accession>A0A2Z4G7H3</accession>
<dbReference type="EMBL" id="CP029480">
    <property type="protein sequence ID" value="AWV97033.1"/>
    <property type="molecule type" value="Genomic_DNA"/>
</dbReference>
<dbReference type="OrthoDB" id="108192at2"/>
<protein>
    <recommendedName>
        <fullName evidence="3">Glutathionylspermidine synthase pre-ATP-grasp-like domain-containing protein</fullName>
    </recommendedName>
</protein>
<reference evidence="1 2" key="1">
    <citation type="submission" date="2018-05" db="EMBL/GenBank/DDBJ databases">
        <title>Complete genome sequence of Arcticibacterium luteifluviistationis SM1504T, a cytophagaceae bacterium isolated from Arctic surface seawater.</title>
        <authorList>
            <person name="Li Y."/>
            <person name="Qin Q.-L."/>
        </authorList>
    </citation>
    <scope>NUCLEOTIDE SEQUENCE [LARGE SCALE GENOMIC DNA]</scope>
    <source>
        <strain evidence="1 2">SM1504</strain>
    </source>
</reference>
<evidence type="ECO:0000313" key="2">
    <source>
        <dbReference type="Proteomes" id="UP000249873"/>
    </source>
</evidence>
<evidence type="ECO:0000313" key="1">
    <source>
        <dbReference type="EMBL" id="AWV97033.1"/>
    </source>
</evidence>
<gene>
    <name evidence="1" type="ORF">DJ013_02105</name>
</gene>
<keyword evidence="2" id="KW-1185">Reference proteome</keyword>
<dbReference type="AlphaFoldDB" id="A0A2Z4G7H3"/>
<name>A0A2Z4G7H3_9BACT</name>
<dbReference type="RefSeq" id="WP_111370135.1">
    <property type="nucleotide sequence ID" value="NZ_CP029480.1"/>
</dbReference>
<organism evidence="1 2">
    <name type="scientific">Arcticibacterium luteifluviistationis</name>
    <dbReference type="NCBI Taxonomy" id="1784714"/>
    <lineage>
        <taxon>Bacteria</taxon>
        <taxon>Pseudomonadati</taxon>
        <taxon>Bacteroidota</taxon>
        <taxon>Cytophagia</taxon>
        <taxon>Cytophagales</taxon>
        <taxon>Leadbetterellaceae</taxon>
        <taxon>Arcticibacterium</taxon>
    </lineage>
</organism>
<evidence type="ECO:0008006" key="3">
    <source>
        <dbReference type="Google" id="ProtNLM"/>
    </source>
</evidence>
<dbReference type="KEGG" id="als:DJ013_02105"/>
<proteinExistence type="predicted"/>